<dbReference type="EMBL" id="BAAAEN010000007">
    <property type="protein sequence ID" value="GAA0505139.1"/>
    <property type="molecule type" value="Genomic_DNA"/>
</dbReference>
<dbReference type="InterPro" id="IPR005702">
    <property type="entry name" value="Wzc-like_C"/>
</dbReference>
<dbReference type="PANTHER" id="PTHR32309:SF31">
    <property type="entry name" value="CAPSULAR EXOPOLYSACCHARIDE FAMILY"/>
    <property type="match status" value="1"/>
</dbReference>
<evidence type="ECO:0000256" key="1">
    <source>
        <dbReference type="ARBA" id="ARBA00022741"/>
    </source>
</evidence>
<dbReference type="SUPFAM" id="SSF160246">
    <property type="entry name" value="EspE N-terminal domain-like"/>
    <property type="match status" value="1"/>
</dbReference>
<evidence type="ECO:0000259" key="3">
    <source>
        <dbReference type="Pfam" id="PF01656"/>
    </source>
</evidence>
<name>A0ABN1BT66_9BURK</name>
<keyword evidence="2" id="KW-0067">ATP-binding</keyword>
<dbReference type="InterPro" id="IPR002586">
    <property type="entry name" value="CobQ/CobB/MinD/ParA_Nub-bd_dom"/>
</dbReference>
<dbReference type="SUPFAM" id="SSF52540">
    <property type="entry name" value="P-loop containing nucleoside triphosphate hydrolases"/>
    <property type="match status" value="1"/>
</dbReference>
<dbReference type="Proteomes" id="UP001501706">
    <property type="component" value="Unassembled WGS sequence"/>
</dbReference>
<evidence type="ECO:0000256" key="2">
    <source>
        <dbReference type="ARBA" id="ARBA00022840"/>
    </source>
</evidence>
<evidence type="ECO:0000313" key="5">
    <source>
        <dbReference type="Proteomes" id="UP001501706"/>
    </source>
</evidence>
<gene>
    <name evidence="4" type="primary">epsG</name>
    <name evidence="4" type="ORF">GCM10009097_22730</name>
</gene>
<proteinExistence type="predicted"/>
<protein>
    <submittedName>
        <fullName evidence="4">Chain length determinant protein tyrosine kinase EpsG</fullName>
    </submittedName>
</protein>
<keyword evidence="5" id="KW-1185">Reference proteome</keyword>
<keyword evidence="4" id="KW-0808">Transferase</keyword>
<dbReference type="InterPro" id="IPR050445">
    <property type="entry name" value="Bact_polysacc_biosynth/exp"/>
</dbReference>
<feature type="domain" description="CobQ/CobB/MinD/ParA nucleotide binding" evidence="3">
    <location>
        <begin position="117"/>
        <end position="296"/>
    </location>
</feature>
<dbReference type="InterPro" id="IPR037257">
    <property type="entry name" value="T2SS_E_N_sf"/>
</dbReference>
<accession>A0ABN1BT66</accession>
<organism evidence="4 5">
    <name type="scientific">Pigmentiphaga daeguensis</name>
    <dbReference type="NCBI Taxonomy" id="414049"/>
    <lineage>
        <taxon>Bacteria</taxon>
        <taxon>Pseudomonadati</taxon>
        <taxon>Pseudomonadota</taxon>
        <taxon>Betaproteobacteria</taxon>
        <taxon>Burkholderiales</taxon>
        <taxon>Alcaligenaceae</taxon>
        <taxon>Pigmentiphaga</taxon>
    </lineage>
</organism>
<dbReference type="Gene3D" id="3.40.50.300">
    <property type="entry name" value="P-loop containing nucleotide triphosphate hydrolases"/>
    <property type="match status" value="1"/>
</dbReference>
<keyword evidence="1" id="KW-0547">Nucleotide-binding</keyword>
<evidence type="ECO:0000313" key="4">
    <source>
        <dbReference type="EMBL" id="GAA0505139.1"/>
    </source>
</evidence>
<dbReference type="Pfam" id="PF01656">
    <property type="entry name" value="CbiA"/>
    <property type="match status" value="1"/>
</dbReference>
<keyword evidence="4" id="KW-0418">Kinase</keyword>
<comment type="caution">
    <text evidence="4">The sequence shown here is derived from an EMBL/GenBank/DDBJ whole genome shotgun (WGS) entry which is preliminary data.</text>
</comment>
<dbReference type="InterPro" id="IPR027417">
    <property type="entry name" value="P-loop_NTPase"/>
</dbReference>
<dbReference type="GO" id="GO:0016301">
    <property type="term" value="F:kinase activity"/>
    <property type="evidence" value="ECO:0007669"/>
    <property type="project" value="UniProtKB-KW"/>
</dbReference>
<dbReference type="NCBIfam" id="TIGR01007">
    <property type="entry name" value="eps_fam"/>
    <property type="match status" value="1"/>
</dbReference>
<dbReference type="RefSeq" id="WP_343927561.1">
    <property type="nucleotide sequence ID" value="NZ_BAAAEN010000007.1"/>
</dbReference>
<reference evidence="4 5" key="1">
    <citation type="journal article" date="2019" name="Int. J. Syst. Evol. Microbiol.">
        <title>The Global Catalogue of Microorganisms (GCM) 10K type strain sequencing project: providing services to taxonomists for standard genome sequencing and annotation.</title>
        <authorList>
            <consortium name="The Broad Institute Genomics Platform"/>
            <consortium name="The Broad Institute Genome Sequencing Center for Infectious Disease"/>
            <person name="Wu L."/>
            <person name="Ma J."/>
        </authorList>
    </citation>
    <scope>NUCLEOTIDE SEQUENCE [LARGE SCALE GENOMIC DNA]</scope>
    <source>
        <strain evidence="4 5">JCM 14330</strain>
    </source>
</reference>
<dbReference type="PANTHER" id="PTHR32309">
    <property type="entry name" value="TYROSINE-PROTEIN KINASE"/>
    <property type="match status" value="1"/>
</dbReference>
<dbReference type="CDD" id="cd05387">
    <property type="entry name" value="BY-kinase"/>
    <property type="match status" value="1"/>
</dbReference>
<sequence>MNEHSDASQSTSPSRMGERFIQAGLLTPAQIEQISRLQAEEQLRFGEAAIKLGFLRQDQVLAVLNEQYNYATALTSSTTLSPNLSIAHAPSSAEAEAVRKIRTALLGLITENQPFSIAIASPRAGEGKSYLAASLAIAFSQSGQKTVLVNADLRTASPDRLHGLAIAQESSRQPAALSSILAGRSSLQELPSVPGFPSLSVLDAGPLPPNPQELLNEPRLRNLILALHQTYQIVILDTPPARESDDASIIVRQSDACLLVGRQDWSKLREMESLRDALLNTGTQIAGVVYNAYGTDSRSWHRSVRLP</sequence>